<dbReference type="Proteomes" id="UP001242313">
    <property type="component" value="Unassembled WGS sequence"/>
</dbReference>
<gene>
    <name evidence="1" type="ORF">J2S25_003404</name>
</gene>
<accession>A0ABU0G0N9</accession>
<keyword evidence="2" id="KW-1185">Reference proteome</keyword>
<sequence>MWKTILPICVGDLMMNWKKTKKIFKSPINKDADYYQPKSCSEFAISNRNFAGQVHFF</sequence>
<comment type="caution">
    <text evidence="1">The sequence shown here is derived from an EMBL/GenBank/DDBJ whole genome shotgun (WGS) entry which is preliminary data.</text>
</comment>
<name>A0ABU0G0N9_9BACI</name>
<organism evidence="1 2">
    <name type="scientific">Mesobacillus stamsii</name>
    <dbReference type="NCBI Taxonomy" id="225347"/>
    <lineage>
        <taxon>Bacteria</taxon>
        <taxon>Bacillati</taxon>
        <taxon>Bacillota</taxon>
        <taxon>Bacilli</taxon>
        <taxon>Bacillales</taxon>
        <taxon>Bacillaceae</taxon>
        <taxon>Mesobacillus</taxon>
    </lineage>
</organism>
<proteinExistence type="predicted"/>
<protein>
    <submittedName>
        <fullName evidence="1">Uncharacterized protein</fullName>
    </submittedName>
</protein>
<evidence type="ECO:0000313" key="2">
    <source>
        <dbReference type="Proteomes" id="UP001242313"/>
    </source>
</evidence>
<evidence type="ECO:0000313" key="1">
    <source>
        <dbReference type="EMBL" id="MDQ0415178.1"/>
    </source>
</evidence>
<reference evidence="1 2" key="1">
    <citation type="submission" date="2023-07" db="EMBL/GenBank/DDBJ databases">
        <title>Genomic Encyclopedia of Type Strains, Phase IV (KMG-IV): sequencing the most valuable type-strain genomes for metagenomic binning, comparative biology and taxonomic classification.</title>
        <authorList>
            <person name="Goeker M."/>
        </authorList>
    </citation>
    <scope>NUCLEOTIDE SEQUENCE [LARGE SCALE GENOMIC DNA]</scope>
    <source>
        <strain evidence="1 2">DSM 19598</strain>
    </source>
</reference>
<dbReference type="EMBL" id="JAUSUN010000027">
    <property type="protein sequence ID" value="MDQ0415178.1"/>
    <property type="molecule type" value="Genomic_DNA"/>
</dbReference>